<proteinExistence type="predicted"/>
<sequence length="203" mass="23343">MSIEDKATYGEHYWAMQVEASKFFSDEGEKAVAPYVRGLLADIPIIPEMPSGVKRFIDVLSEPNSFAWLPFMAGVGINAIDEVLDMAFEPVMLALKRNYGKRFKSKWLTSAEVNTLWGRKKITEGLWDEVIASEGYEAILGSSLYESQLPYPTIHDLVLYSRYHGDANEPWGEFQKWYNISPRDWPVWKWLGLQRLTTEQGHM</sequence>
<reference evidence="1" key="1">
    <citation type="journal article" date="2014" name="Front. Microbiol.">
        <title>High frequency of phylogenetically diverse reductive dehalogenase-homologous genes in deep subseafloor sedimentary metagenomes.</title>
        <authorList>
            <person name="Kawai M."/>
            <person name="Futagami T."/>
            <person name="Toyoda A."/>
            <person name="Takaki Y."/>
            <person name="Nishi S."/>
            <person name="Hori S."/>
            <person name="Arai W."/>
            <person name="Tsubouchi T."/>
            <person name="Morono Y."/>
            <person name="Uchiyama I."/>
            <person name="Ito T."/>
            <person name="Fujiyama A."/>
            <person name="Inagaki F."/>
            <person name="Takami H."/>
        </authorList>
    </citation>
    <scope>NUCLEOTIDE SEQUENCE</scope>
    <source>
        <strain evidence="1">Expedition CK06-06</strain>
    </source>
</reference>
<gene>
    <name evidence="1" type="ORF">S12H4_03275</name>
</gene>
<name>X1QQF0_9ZZZZ</name>
<accession>X1QQF0</accession>
<dbReference type="EMBL" id="BARW01000902">
    <property type="protein sequence ID" value="GAI70787.1"/>
    <property type="molecule type" value="Genomic_DNA"/>
</dbReference>
<evidence type="ECO:0000313" key="1">
    <source>
        <dbReference type="EMBL" id="GAI70787.1"/>
    </source>
</evidence>
<feature type="non-terminal residue" evidence="1">
    <location>
        <position position="203"/>
    </location>
</feature>
<dbReference type="AlphaFoldDB" id="X1QQF0"/>
<protein>
    <submittedName>
        <fullName evidence="1">Uncharacterized protein</fullName>
    </submittedName>
</protein>
<organism evidence="1">
    <name type="scientific">marine sediment metagenome</name>
    <dbReference type="NCBI Taxonomy" id="412755"/>
    <lineage>
        <taxon>unclassified sequences</taxon>
        <taxon>metagenomes</taxon>
        <taxon>ecological metagenomes</taxon>
    </lineage>
</organism>
<comment type="caution">
    <text evidence="1">The sequence shown here is derived from an EMBL/GenBank/DDBJ whole genome shotgun (WGS) entry which is preliminary data.</text>
</comment>